<evidence type="ECO:0000259" key="1">
    <source>
        <dbReference type="Pfam" id="PF06259"/>
    </source>
</evidence>
<dbReference type="RefSeq" id="WP_104265449.1">
    <property type="nucleotide sequence ID" value="NZ_CP028130.1"/>
</dbReference>
<dbReference type="Proteomes" id="UP000283946">
    <property type="component" value="Chromosome"/>
</dbReference>
<dbReference type="EMBL" id="CP028130">
    <property type="protein sequence ID" value="AZZ56282.1"/>
    <property type="molecule type" value="Genomic_DNA"/>
</dbReference>
<dbReference type="AlphaFoldDB" id="A0AAD1ADK0"/>
<dbReference type="KEGG" id="ria:C7V51_10615"/>
<sequence length="609" mass="65158">MHAVSVVVFDAEIAEKLCAQLRQAADVLEGQFASRSAMVEQAMIDFSGMYSRMFHDNFRDEVSDRHRLIGELREFAAQVTLIAGQAESENRRRRELAEWQEREDQRQRDSADPVLALAQSLDQFVDLRPSTEPIIPKPIMVSFAPRPRYRYCGGSPTRERSSADPERLRIFAGRVRTLVDEAVGPLVLLRSFWRYFVEDCWWARIEYAEVLPGFESFLAALVEDASWAERIATAFEQAGGAGLTNTALDARASSQAPPGVLRLLEPGLGPAEVAAEWSPMDLALEDIAALPLPTRLGLAGLNGLPAAVRDAASRSLLADAIADPARMRTSMGLTSPGGPSLEEFEHQVSSLAAGLASADARARRRGTVAQLVGFGSDDGMLTAAVSIGDLDTASTVLVNVPGAGTTLDGIGGNLDAANDLRSATMKEVGGPTAVVAWLGYRAPSFPEVPGIDRATSGAERFATFLDGLYDSRRDAPPDRVTVIAHSYGSTLVALAVQLTEHRIDDFVAYGSPGFQTGTEVADLNVDEVHATEVTADNTAIVGRLLSAPNRTDPRELSGVHVFSSEEGPGTRAVTTHDMTPDQSGGVVGYLSPDSTTMASIARIAVGGEP</sequence>
<evidence type="ECO:0000313" key="2">
    <source>
        <dbReference type="EMBL" id="AZZ56282.1"/>
    </source>
</evidence>
<reference evidence="2 3" key="1">
    <citation type="submission" date="2018-03" db="EMBL/GenBank/DDBJ databases">
        <title>Bacteriophage NCPPB3778 and a type I-E CRISPR drive the evolution of the US Biological Select Agent, Rathayibacter toxicus.</title>
        <authorList>
            <person name="Davis E.W.II."/>
            <person name="Tabima J.F."/>
            <person name="Weisberg A.J."/>
            <person name="Dantas Lopes L."/>
            <person name="Wiseman M.S."/>
            <person name="Wiseman M.S."/>
            <person name="Pupko T."/>
            <person name="Belcher M.S."/>
            <person name="Sechler A.J."/>
            <person name="Tancos M.A."/>
            <person name="Schroeder B.K."/>
            <person name="Murray T.D."/>
            <person name="Luster D.G."/>
            <person name="Schneider W.L."/>
            <person name="Rogers E."/>
            <person name="Andreote F.D."/>
            <person name="Grunwald N.J."/>
            <person name="Putnam M.L."/>
            <person name="Chang J.H."/>
        </authorList>
    </citation>
    <scope>NUCLEOTIDE SEQUENCE [LARGE SCALE GENOMIC DNA]</scope>
    <source>
        <strain evidence="2 3">NCCPB 2253</strain>
    </source>
</reference>
<gene>
    <name evidence="2" type="ORF">C7V51_10615</name>
</gene>
<protein>
    <recommendedName>
        <fullName evidence="1">DUF1023 domain-containing protein</fullName>
    </recommendedName>
</protein>
<accession>A0AAD1ADK0</accession>
<proteinExistence type="predicted"/>
<name>A0AAD1ADK0_9MICO</name>
<dbReference type="InterPro" id="IPR010427">
    <property type="entry name" value="DUF1023"/>
</dbReference>
<evidence type="ECO:0000313" key="3">
    <source>
        <dbReference type="Proteomes" id="UP000283946"/>
    </source>
</evidence>
<organism evidence="2 3">
    <name type="scientific">Rathayibacter iranicus</name>
    <dbReference type="NCBI Taxonomy" id="59737"/>
    <lineage>
        <taxon>Bacteria</taxon>
        <taxon>Bacillati</taxon>
        <taxon>Actinomycetota</taxon>
        <taxon>Actinomycetes</taxon>
        <taxon>Micrococcales</taxon>
        <taxon>Microbacteriaceae</taxon>
        <taxon>Rathayibacter</taxon>
    </lineage>
</organism>
<dbReference type="Gene3D" id="3.40.50.1820">
    <property type="entry name" value="alpha/beta hydrolase"/>
    <property type="match status" value="1"/>
</dbReference>
<dbReference type="Pfam" id="PF06259">
    <property type="entry name" value="Abhydrolase_8"/>
    <property type="match status" value="1"/>
</dbReference>
<dbReference type="InterPro" id="IPR029058">
    <property type="entry name" value="AB_hydrolase_fold"/>
</dbReference>
<feature type="domain" description="DUF1023" evidence="1">
    <location>
        <begin position="379"/>
        <end position="533"/>
    </location>
</feature>
<dbReference type="SUPFAM" id="SSF53474">
    <property type="entry name" value="alpha/beta-Hydrolases"/>
    <property type="match status" value="1"/>
</dbReference>